<dbReference type="STRING" id="1086011.HJ01_02460"/>
<accession>H7FT41</accession>
<dbReference type="Pfam" id="PF14344">
    <property type="entry name" value="DUF4397"/>
    <property type="match status" value="1"/>
</dbReference>
<dbReference type="PROSITE" id="PS51257">
    <property type="entry name" value="PROKAR_LIPOPROTEIN"/>
    <property type="match status" value="1"/>
</dbReference>
<comment type="caution">
    <text evidence="2">The sequence shown here is derived from an EMBL/GenBank/DDBJ whole genome shotgun (WGS) entry which is preliminary data.</text>
</comment>
<keyword evidence="3" id="KW-1185">Reference proteome</keyword>
<protein>
    <recommendedName>
        <fullName evidence="1">DUF4397 domain-containing protein</fullName>
    </recommendedName>
</protein>
<name>H7FT41_FLAFP</name>
<proteinExistence type="predicted"/>
<dbReference type="eggNOG" id="ENOG5030RE0">
    <property type="taxonomic scope" value="Bacteria"/>
</dbReference>
<dbReference type="EMBL" id="AHKF01000018">
    <property type="protein sequence ID" value="EIA08738.1"/>
    <property type="molecule type" value="Genomic_DNA"/>
</dbReference>
<sequence>MKNIKITITKYVGIAILSIGLLSSCGDETNFSPYNESVSETAALVKFQHTAVGPNGTNFSVNWYLDDVKTTGVTVSSGLPLGTSYGNSYPAAINYSLVPSGTKNLKVEIPATQTAAAATLFNAPIAVEAKKNYTTFIVGIAPNYSAYTVSDDLSVVNQDATKAYIRFINVIPNSPAVGYDLSIKELNSNAVIYSGVKYLQGNEVFIPITPIIDSESATYEVQLRTIGTTTVVAKSTITPRKGRIYTYFSRGYVGGLSNGLPSATANIPVLTYYTNK</sequence>
<feature type="domain" description="DUF4397" evidence="1">
    <location>
        <begin position="72"/>
        <end position="177"/>
    </location>
</feature>
<dbReference type="InterPro" id="IPR025510">
    <property type="entry name" value="DUF4397"/>
</dbReference>
<reference evidence="2 3" key="1">
    <citation type="journal article" date="2014" name="Acta Crystallogr. D">
        <title>Structure-based characterization and antifreeze properties of a hyperactive ice-binding protein from the Antarctic bacterium Flavobacterium frigoris PS1.</title>
        <authorList>
            <person name="Do H."/>
            <person name="Kim S.J."/>
            <person name="Kim H.J."/>
            <person name="Lee J.H."/>
        </authorList>
    </citation>
    <scope>NUCLEOTIDE SEQUENCE [LARGE SCALE GENOMIC DNA]</scope>
    <source>
        <strain evidence="2 3">PS1</strain>
    </source>
</reference>
<dbReference type="AlphaFoldDB" id="H7FT41"/>
<gene>
    <name evidence="2" type="ORF">HJ01_02460</name>
</gene>
<dbReference type="OrthoDB" id="9792011at2"/>
<dbReference type="Proteomes" id="UP000005566">
    <property type="component" value="Unassembled WGS sequence"/>
</dbReference>
<evidence type="ECO:0000313" key="3">
    <source>
        <dbReference type="Proteomes" id="UP000005566"/>
    </source>
</evidence>
<organism evidence="2 3">
    <name type="scientific">Flavobacterium frigoris (strain PS1)</name>
    <dbReference type="NCBI Taxonomy" id="1086011"/>
    <lineage>
        <taxon>Bacteria</taxon>
        <taxon>Pseudomonadati</taxon>
        <taxon>Bacteroidota</taxon>
        <taxon>Flavobacteriia</taxon>
        <taxon>Flavobacteriales</taxon>
        <taxon>Flavobacteriaceae</taxon>
        <taxon>Flavobacterium</taxon>
    </lineage>
</organism>
<evidence type="ECO:0000259" key="1">
    <source>
        <dbReference type="Pfam" id="PF14344"/>
    </source>
</evidence>
<dbReference type="RefSeq" id="WP_007138637.1">
    <property type="nucleotide sequence ID" value="NZ_AHKF01000018.1"/>
</dbReference>
<evidence type="ECO:0000313" key="2">
    <source>
        <dbReference type="EMBL" id="EIA08738.1"/>
    </source>
</evidence>
<dbReference type="PATRIC" id="fig|1086011.3.peg.2409"/>